<reference evidence="2 3" key="1">
    <citation type="journal article" date="2021" name="BMC Genomics">
        <title>Datura genome reveals duplications of psychoactive alkaloid biosynthetic genes and high mutation rate following tissue culture.</title>
        <authorList>
            <person name="Rajewski A."/>
            <person name="Carter-House D."/>
            <person name="Stajich J."/>
            <person name="Litt A."/>
        </authorList>
    </citation>
    <scope>NUCLEOTIDE SEQUENCE [LARGE SCALE GENOMIC DNA]</scope>
    <source>
        <strain evidence="2">AR-01</strain>
    </source>
</reference>
<feature type="domain" description="PTC1-like winged helix-turn-helix" evidence="1">
    <location>
        <begin position="4"/>
        <end position="50"/>
    </location>
</feature>
<evidence type="ECO:0000313" key="3">
    <source>
        <dbReference type="Proteomes" id="UP000823775"/>
    </source>
</evidence>
<protein>
    <recommendedName>
        <fullName evidence="1">PTC1-like winged helix-turn-helix domain-containing protein</fullName>
    </recommendedName>
</protein>
<comment type="caution">
    <text evidence="2">The sequence shown here is derived from an EMBL/GenBank/DDBJ whole genome shotgun (WGS) entry which is preliminary data.</text>
</comment>
<accession>A0ABS8TEN4</accession>
<dbReference type="Pfam" id="PF25874">
    <property type="entry name" value="WHD_plant_repro"/>
    <property type="match status" value="1"/>
</dbReference>
<name>A0ABS8TEN4_DATST</name>
<dbReference type="Proteomes" id="UP000823775">
    <property type="component" value="Unassembled WGS sequence"/>
</dbReference>
<proteinExistence type="predicted"/>
<dbReference type="PANTHER" id="PTHR46201:SF9">
    <property type="entry name" value="PHD FINGER PROTEIN MALE MEIOCYTE DEATH 1"/>
    <property type="match status" value="1"/>
</dbReference>
<dbReference type="InterPro" id="IPR059080">
    <property type="entry name" value="WHD_PTC1"/>
</dbReference>
<feature type="non-terminal residue" evidence="2">
    <location>
        <position position="101"/>
    </location>
</feature>
<evidence type="ECO:0000259" key="1">
    <source>
        <dbReference type="Pfam" id="PF25874"/>
    </source>
</evidence>
<dbReference type="PANTHER" id="PTHR46201">
    <property type="entry name" value="PHD FINGER PROTEIN MALE MEIOCYTE DEATH 1-RELATED"/>
    <property type="match status" value="1"/>
</dbReference>
<sequence>MSGKKAGDAAHLHIGNLGLIDYVLKSMNNVIVGGYIVHGVVNQAVSALEIDVYTDVLCLYNNLLLSFAESDVLNFPIKIVLDSKQFVKVWPFRDDPDESLL</sequence>
<evidence type="ECO:0000313" key="2">
    <source>
        <dbReference type="EMBL" id="MCD7469360.1"/>
    </source>
</evidence>
<keyword evidence="3" id="KW-1185">Reference proteome</keyword>
<dbReference type="EMBL" id="JACEIK010001435">
    <property type="protein sequence ID" value="MCD7469360.1"/>
    <property type="molecule type" value="Genomic_DNA"/>
</dbReference>
<organism evidence="2 3">
    <name type="scientific">Datura stramonium</name>
    <name type="common">Jimsonweed</name>
    <name type="synonym">Common thornapple</name>
    <dbReference type="NCBI Taxonomy" id="4076"/>
    <lineage>
        <taxon>Eukaryota</taxon>
        <taxon>Viridiplantae</taxon>
        <taxon>Streptophyta</taxon>
        <taxon>Embryophyta</taxon>
        <taxon>Tracheophyta</taxon>
        <taxon>Spermatophyta</taxon>
        <taxon>Magnoliopsida</taxon>
        <taxon>eudicotyledons</taxon>
        <taxon>Gunneridae</taxon>
        <taxon>Pentapetalae</taxon>
        <taxon>asterids</taxon>
        <taxon>lamiids</taxon>
        <taxon>Solanales</taxon>
        <taxon>Solanaceae</taxon>
        <taxon>Solanoideae</taxon>
        <taxon>Datureae</taxon>
        <taxon>Datura</taxon>
    </lineage>
</organism>
<gene>
    <name evidence="2" type="ORF">HAX54_008329</name>
</gene>